<dbReference type="OrthoDB" id="667835at2759"/>
<dbReference type="InterPro" id="IPR054099">
    <property type="entry name" value="PSII_PsbQ_pln"/>
</dbReference>
<comment type="caution">
    <text evidence="8">The sequence shown here is derived from an EMBL/GenBank/DDBJ whole genome shotgun (WGS) entry which is preliminary data.</text>
</comment>
<evidence type="ECO:0000256" key="7">
    <source>
        <dbReference type="ARBA" id="ARBA00035649"/>
    </source>
</evidence>
<evidence type="ECO:0000313" key="8">
    <source>
        <dbReference type="EMBL" id="KAH7525222.1"/>
    </source>
</evidence>
<dbReference type="InterPro" id="IPR008797">
    <property type="entry name" value="PSII_PsbQ"/>
</dbReference>
<reference evidence="8" key="1">
    <citation type="journal article" date="2021" name="Front. Plant Sci.">
        <title>Chromosome-Scale Genome Assembly for Chinese Sour Jujube and Insights Into Its Genome Evolution and Domestication Signature.</title>
        <authorList>
            <person name="Shen L.-Y."/>
            <person name="Luo H."/>
            <person name="Wang X.-L."/>
            <person name="Wang X.-M."/>
            <person name="Qiu X.-J."/>
            <person name="Liu H."/>
            <person name="Zhou S.-S."/>
            <person name="Jia K.-H."/>
            <person name="Nie S."/>
            <person name="Bao Y.-T."/>
            <person name="Zhang R.-G."/>
            <person name="Yun Q.-Z."/>
            <person name="Chai Y.-H."/>
            <person name="Lu J.-Y."/>
            <person name="Li Y."/>
            <person name="Zhao S.-W."/>
            <person name="Mao J.-F."/>
            <person name="Jia S.-G."/>
            <person name="Mao Y.-M."/>
        </authorList>
    </citation>
    <scope>NUCLEOTIDE SEQUENCE</scope>
    <source>
        <strain evidence="8">AT0</strain>
        <tissue evidence="8">Leaf</tissue>
    </source>
</reference>
<keyword evidence="4" id="KW-0809">Transit peptide</keyword>
<keyword evidence="6" id="KW-0472">Membrane</keyword>
<dbReference type="GO" id="GO:0009535">
    <property type="term" value="C:chloroplast thylakoid membrane"/>
    <property type="evidence" value="ECO:0007669"/>
    <property type="project" value="UniProtKB-SubCell"/>
</dbReference>
<evidence type="ECO:0000256" key="3">
    <source>
        <dbReference type="ARBA" id="ARBA00022640"/>
    </source>
</evidence>
<evidence type="ECO:0000313" key="9">
    <source>
        <dbReference type="Proteomes" id="UP000813462"/>
    </source>
</evidence>
<evidence type="ECO:0000256" key="1">
    <source>
        <dbReference type="ARBA" id="ARBA00004334"/>
    </source>
</evidence>
<dbReference type="GO" id="GO:0019898">
    <property type="term" value="C:extrinsic component of membrane"/>
    <property type="evidence" value="ECO:0007669"/>
    <property type="project" value="InterPro"/>
</dbReference>
<evidence type="ECO:0000256" key="6">
    <source>
        <dbReference type="ARBA" id="ARBA00023136"/>
    </source>
</evidence>
<comment type="similarity">
    <text evidence="7">Belongs to the PsbQ family.</text>
</comment>
<evidence type="ECO:0008006" key="10">
    <source>
        <dbReference type="Google" id="ProtNLM"/>
    </source>
</evidence>
<protein>
    <recommendedName>
        <fullName evidence="10">PsbQ-like protein 3, chloroplastic</fullName>
    </recommendedName>
</protein>
<dbReference type="GO" id="GO:0009654">
    <property type="term" value="C:photosystem II oxygen evolving complex"/>
    <property type="evidence" value="ECO:0007669"/>
    <property type="project" value="InterPro"/>
</dbReference>
<keyword evidence="5" id="KW-0793">Thylakoid</keyword>
<dbReference type="GO" id="GO:0005509">
    <property type="term" value="F:calcium ion binding"/>
    <property type="evidence" value="ECO:0007669"/>
    <property type="project" value="InterPro"/>
</dbReference>
<dbReference type="PANTHER" id="PTHR33399:SF6">
    <property type="entry name" value="PSBQ-LIKE PROTEIN 3, CHLOROPLASTIC"/>
    <property type="match status" value="1"/>
</dbReference>
<dbReference type="FunFam" id="1.20.120.290:FF:000004">
    <property type="entry name" value="Oxygen-evolving enhancer protein 3"/>
    <property type="match status" value="1"/>
</dbReference>
<sequence length="182" mass="20612">MELRWFVLQPTLTRLSPGFTTSLRHTDKPKTQRAFQFSTGINRRRAAMIASLLLAREAVLKQQVAYGLDLRLIAPDQSIQEAESGIRGHARALLQVKALIDSESWVEAQKALRKSSALLKQDVYTIIQNKPATERPQLRKLYSDLFNNVSRLDYAARDGDESSVLRCYENIVVALSDILSRI</sequence>
<name>A0A978VBD7_ZIZJJ</name>
<organism evidence="8 9">
    <name type="scientific">Ziziphus jujuba var. spinosa</name>
    <dbReference type="NCBI Taxonomy" id="714518"/>
    <lineage>
        <taxon>Eukaryota</taxon>
        <taxon>Viridiplantae</taxon>
        <taxon>Streptophyta</taxon>
        <taxon>Embryophyta</taxon>
        <taxon>Tracheophyta</taxon>
        <taxon>Spermatophyta</taxon>
        <taxon>Magnoliopsida</taxon>
        <taxon>eudicotyledons</taxon>
        <taxon>Gunneridae</taxon>
        <taxon>Pentapetalae</taxon>
        <taxon>rosids</taxon>
        <taxon>fabids</taxon>
        <taxon>Rosales</taxon>
        <taxon>Rhamnaceae</taxon>
        <taxon>Paliureae</taxon>
        <taxon>Ziziphus</taxon>
    </lineage>
</organism>
<dbReference type="Gene3D" id="1.20.120.290">
    <property type="entry name" value="Oxygen-evolving enhancer protein 3 (PsbQ), four-helix up-down bundle"/>
    <property type="match status" value="1"/>
</dbReference>
<keyword evidence="2" id="KW-0150">Chloroplast</keyword>
<dbReference type="PANTHER" id="PTHR33399">
    <property type="entry name" value="OXYGEN-EVOLVING ENHANCER PROTEIN 3-1, CHLOROPLASTIC"/>
    <property type="match status" value="1"/>
</dbReference>
<dbReference type="EMBL" id="JAEACU010000006">
    <property type="protein sequence ID" value="KAH7525222.1"/>
    <property type="molecule type" value="Genomic_DNA"/>
</dbReference>
<accession>A0A978VBD7</accession>
<dbReference type="AlphaFoldDB" id="A0A978VBD7"/>
<dbReference type="Pfam" id="PF05757">
    <property type="entry name" value="PsbQ"/>
    <property type="match status" value="1"/>
</dbReference>
<keyword evidence="3" id="KW-0934">Plastid</keyword>
<dbReference type="GO" id="GO:0009767">
    <property type="term" value="P:photosynthetic electron transport chain"/>
    <property type="evidence" value="ECO:0007669"/>
    <property type="project" value="TreeGrafter"/>
</dbReference>
<gene>
    <name evidence="8" type="ORF">FEM48_Zijuj06G0202200</name>
</gene>
<dbReference type="Proteomes" id="UP000813462">
    <property type="component" value="Unassembled WGS sequence"/>
</dbReference>
<comment type="subcellular location">
    <subcellularLocation>
        <location evidence="1">Plastid</location>
        <location evidence="1">Chloroplast thylakoid membrane</location>
    </subcellularLocation>
</comment>
<evidence type="ECO:0000256" key="4">
    <source>
        <dbReference type="ARBA" id="ARBA00022946"/>
    </source>
</evidence>
<dbReference type="InterPro" id="IPR023222">
    <property type="entry name" value="PsbQ-like_dom_sf"/>
</dbReference>
<dbReference type="SUPFAM" id="SSF101112">
    <property type="entry name" value="Oxygen-evolving enhancer protein 3"/>
    <property type="match status" value="1"/>
</dbReference>
<evidence type="ECO:0000256" key="5">
    <source>
        <dbReference type="ARBA" id="ARBA00023078"/>
    </source>
</evidence>
<evidence type="ECO:0000256" key="2">
    <source>
        <dbReference type="ARBA" id="ARBA00022528"/>
    </source>
</evidence>
<proteinExistence type="inferred from homology"/>